<comment type="caution">
    <text evidence="2">The sequence shown here is derived from an EMBL/GenBank/DDBJ whole genome shotgun (WGS) entry which is preliminary data.</text>
</comment>
<evidence type="ECO:0000313" key="2">
    <source>
        <dbReference type="EMBL" id="CCQ67449.1"/>
    </source>
</evidence>
<reference evidence="2 3" key="1">
    <citation type="submission" date="2013-01" db="EMBL/GenBank/DDBJ databases">
        <authorList>
            <person name="Bench S."/>
        </authorList>
    </citation>
    <scope>NUCLEOTIDE SEQUENCE [LARGE SCALE GENOMIC DNA]</scope>
    <source>
        <strain evidence="2 3">WH 0402</strain>
    </source>
</reference>
<dbReference type="EMBL" id="CAQN01000599">
    <property type="protein sequence ID" value="CCQ67449.1"/>
    <property type="molecule type" value="Genomic_DNA"/>
</dbReference>
<dbReference type="Proteomes" id="UP000018130">
    <property type="component" value="Unassembled WGS sequence"/>
</dbReference>
<evidence type="ECO:0000313" key="3">
    <source>
        <dbReference type="Proteomes" id="UP000018130"/>
    </source>
</evidence>
<organism evidence="2 3">
    <name type="scientific">Crocosphaera watsonii WH 0402</name>
    <dbReference type="NCBI Taxonomy" id="1284629"/>
    <lineage>
        <taxon>Bacteria</taxon>
        <taxon>Bacillati</taxon>
        <taxon>Cyanobacteriota</taxon>
        <taxon>Cyanophyceae</taxon>
        <taxon>Oscillatoriophycideae</taxon>
        <taxon>Chroococcales</taxon>
        <taxon>Aphanothecaceae</taxon>
        <taxon>Crocosphaera</taxon>
    </lineage>
</organism>
<feature type="region of interest" description="Disordered" evidence="1">
    <location>
        <begin position="1"/>
        <end position="23"/>
    </location>
</feature>
<reference evidence="2 3" key="2">
    <citation type="submission" date="2013-09" db="EMBL/GenBank/DDBJ databases">
        <title>Whole genome comparison of six Crocosphaera watsonii strains with differing phenotypes.</title>
        <authorList>
            <person name="Bench S.R."/>
            <person name="Heller P."/>
            <person name="Frank I."/>
            <person name="Arciniega M."/>
            <person name="Shilova I.N."/>
            <person name="Zehr J.P."/>
        </authorList>
    </citation>
    <scope>NUCLEOTIDE SEQUENCE [LARGE SCALE GENOMIC DNA]</scope>
    <source>
        <strain evidence="2 3">WH 0402</strain>
    </source>
</reference>
<dbReference type="AlphaFoldDB" id="T2JQZ7"/>
<protein>
    <submittedName>
        <fullName evidence="2">Uncharacterized protein</fullName>
    </submittedName>
</protein>
<proteinExistence type="predicted"/>
<name>T2JQZ7_CROWT</name>
<sequence length="38" mass="4162">MAMGGINNFPVEEKTNQNTLGESIVPTCDEYDAFPNDV</sequence>
<accession>T2JQZ7</accession>
<evidence type="ECO:0000256" key="1">
    <source>
        <dbReference type="SAM" id="MobiDB-lite"/>
    </source>
</evidence>
<gene>
    <name evidence="2" type="ORF">CWATWH0402_2236</name>
</gene>